<sequence>MNMNSSLAARRRVVPAEVDTTNHEWFYPKKTVEKQRPNSGATFFDDTDSESGDWRQSHRQSMQSYSNGSNTTLSSPELPTPDLLPRNLPTFRSSKELIAGPSGPDLFRGSRGSTVDVEFYLEPSPSLDFKSLTQPEFVNPHQAEFVNQYQAEFVKYQDERPNQYQPERSNQYQPEFVNQYQDERPNQYQPERPNQYQPERSNQYQPEFVNQYQDERPNQYQPERSNKYQAGRSNPYLLSPKTPKAFPRNPDVSHLSKKEIRNWDPSQVAHWLFIGGYPDDIRDTFLKNDITGDILMTLTKDELEYQLRIQSMGRRVQLIQSIDYLLENMQTRPIPETPSQFPSEAASSNGRRSPESFAPQELAPKRTPTGQSYTMSISPDGKILSSHAFGQSGDQSTADAESVSIVGIEEFHPKPHRCSKGEKCSKFKKLKEKRLKKLTTEYPGADFQGGAIFVGSPGNPETARNLLRPTSEAELSAMASSNIFGPRSGPRLSEAALSEVQRLDPQETIRNFLRHQHIDDFPKPGPLGLDTYNLPPADDFEDISPLNAQSNSMAANLRSLPRLTIPTSPLTEDMTTAVTTNRYFTPTHQNGSPTAVQQFGPFSQVHQAQATETYRQGTPFSEVDVPITAIPSDPISRDVSQSVPPSMQYGTLFPPYRDANHLSRSNSTRPSDDLPLRDANYFARSTSTRPRDAFPLRQVNEGKPLTPIDVPADLIRSPRVNQYGNSSSLALADPEVTHAGYMKKRKTTRLLRHEWSDAHFTLRGTNLAMHKDERDAHRISRALENIEVDEYAVACSSLATSSKLTAAFKRSILRNGNSTTDIRDGTAFAFSLIPATKESEKKALFGNSAVKTHHFAVKSREERIDWMRELMLARALKKGRDGEDGTSMDGNMI</sequence>
<dbReference type="SMART" id="SM00454">
    <property type="entry name" value="SAM"/>
    <property type="match status" value="1"/>
</dbReference>
<dbReference type="OMA" id="PPDMNYR"/>
<evidence type="ECO:0000256" key="1">
    <source>
        <dbReference type="SAM" id="MobiDB-lite"/>
    </source>
</evidence>
<feature type="compositionally biased region" description="Polar residues" evidence="1">
    <location>
        <begin position="59"/>
        <end position="77"/>
    </location>
</feature>
<dbReference type="Gene3D" id="2.30.29.30">
    <property type="entry name" value="Pleckstrin-homology domain (PH domain)/Phosphotyrosine-binding domain (PTB)"/>
    <property type="match status" value="1"/>
</dbReference>
<dbReference type="SUPFAM" id="SSF47769">
    <property type="entry name" value="SAM/Pointed domain"/>
    <property type="match status" value="1"/>
</dbReference>
<evidence type="ECO:0000313" key="5">
    <source>
        <dbReference type="Proteomes" id="UP000030686"/>
    </source>
</evidence>
<feature type="compositionally biased region" description="Polar residues" evidence="1">
    <location>
        <begin position="337"/>
        <end position="351"/>
    </location>
</feature>
<dbReference type="SUPFAM" id="SSF50729">
    <property type="entry name" value="PH domain-like"/>
    <property type="match status" value="1"/>
</dbReference>
<dbReference type="InterPro" id="IPR001849">
    <property type="entry name" value="PH_domain"/>
</dbReference>
<dbReference type="InterPro" id="IPR013761">
    <property type="entry name" value="SAM/pointed_sf"/>
</dbReference>
<dbReference type="OrthoDB" id="422827at2759"/>
<evidence type="ECO:0000259" key="2">
    <source>
        <dbReference type="PROSITE" id="PS50003"/>
    </source>
</evidence>
<dbReference type="PROSITE" id="PS50003">
    <property type="entry name" value="PH_DOMAIN"/>
    <property type="match status" value="1"/>
</dbReference>
<feature type="compositionally biased region" description="Polar residues" evidence="1">
    <location>
        <begin position="216"/>
        <end position="232"/>
    </location>
</feature>
<dbReference type="SMART" id="SM00233">
    <property type="entry name" value="PH"/>
    <property type="match status" value="1"/>
</dbReference>
<feature type="compositionally biased region" description="Polar residues" evidence="1">
    <location>
        <begin position="368"/>
        <end position="377"/>
    </location>
</feature>
<dbReference type="Gene3D" id="1.10.150.50">
    <property type="entry name" value="Transcription Factor, Ets-1"/>
    <property type="match status" value="1"/>
</dbReference>
<organism evidence="4 5">
    <name type="scientific">Penicillium roqueforti (strain FM164)</name>
    <dbReference type="NCBI Taxonomy" id="1365484"/>
    <lineage>
        <taxon>Eukaryota</taxon>
        <taxon>Fungi</taxon>
        <taxon>Dikarya</taxon>
        <taxon>Ascomycota</taxon>
        <taxon>Pezizomycotina</taxon>
        <taxon>Eurotiomycetes</taxon>
        <taxon>Eurotiomycetidae</taxon>
        <taxon>Eurotiales</taxon>
        <taxon>Aspergillaceae</taxon>
        <taxon>Penicillium</taxon>
    </lineage>
</organism>
<accession>W6QHA2</accession>
<proteinExistence type="predicted"/>
<keyword evidence="5" id="KW-1185">Reference proteome</keyword>
<feature type="region of interest" description="Disordered" evidence="1">
    <location>
        <begin position="216"/>
        <end position="248"/>
    </location>
</feature>
<reference evidence="4" key="1">
    <citation type="journal article" date="2014" name="Nat. Commun.">
        <title>Multiple recent horizontal transfers of a large genomic region in cheese making fungi.</title>
        <authorList>
            <person name="Cheeseman K."/>
            <person name="Ropars J."/>
            <person name="Renault P."/>
            <person name="Dupont J."/>
            <person name="Gouzy J."/>
            <person name="Branca A."/>
            <person name="Abraham A.L."/>
            <person name="Ceppi M."/>
            <person name="Conseiller E."/>
            <person name="Debuchy R."/>
            <person name="Malagnac F."/>
            <person name="Goarin A."/>
            <person name="Silar P."/>
            <person name="Lacoste S."/>
            <person name="Sallet E."/>
            <person name="Bensimon A."/>
            <person name="Giraud T."/>
            <person name="Brygoo Y."/>
        </authorList>
    </citation>
    <scope>NUCLEOTIDE SEQUENCE [LARGE SCALE GENOMIC DNA]</scope>
    <source>
        <strain evidence="4">FM164</strain>
    </source>
</reference>
<evidence type="ECO:0000259" key="3">
    <source>
        <dbReference type="PROSITE" id="PS50105"/>
    </source>
</evidence>
<feature type="domain" description="SAM" evidence="3">
    <location>
        <begin position="263"/>
        <end position="328"/>
    </location>
</feature>
<gene>
    <name evidence="4" type="ORF">PROQFM164_S03g000303</name>
</gene>
<name>W6QHA2_PENRF</name>
<dbReference type="Pfam" id="PF07647">
    <property type="entry name" value="SAM_2"/>
    <property type="match status" value="1"/>
</dbReference>
<feature type="domain" description="PH" evidence="2">
    <location>
        <begin position="735"/>
        <end position="875"/>
    </location>
</feature>
<feature type="region of interest" description="Disordered" evidence="1">
    <location>
        <begin position="333"/>
        <end position="378"/>
    </location>
</feature>
<evidence type="ECO:0000313" key="4">
    <source>
        <dbReference type="EMBL" id="CDM33579.1"/>
    </source>
</evidence>
<protein>
    <submittedName>
        <fullName evidence="4">Sterile alpha motif, type 2</fullName>
    </submittedName>
</protein>
<dbReference type="CDD" id="cd09535">
    <property type="entry name" value="SAM_BOI-like_fungal"/>
    <property type="match status" value="1"/>
</dbReference>
<dbReference type="PROSITE" id="PS50105">
    <property type="entry name" value="SAM_DOMAIN"/>
    <property type="match status" value="1"/>
</dbReference>
<dbReference type="EMBL" id="HG792017">
    <property type="protein sequence ID" value="CDM33579.1"/>
    <property type="molecule type" value="Genomic_DNA"/>
</dbReference>
<dbReference type="Proteomes" id="UP000030686">
    <property type="component" value="Unassembled WGS sequence"/>
</dbReference>
<feature type="region of interest" description="Disordered" evidence="1">
    <location>
        <begin position="29"/>
        <end position="80"/>
    </location>
</feature>
<dbReference type="InterPro" id="IPR011993">
    <property type="entry name" value="PH-like_dom_sf"/>
</dbReference>
<dbReference type="InterPro" id="IPR001660">
    <property type="entry name" value="SAM"/>
</dbReference>
<dbReference type="Pfam" id="PF00169">
    <property type="entry name" value="PH"/>
    <property type="match status" value="1"/>
</dbReference>
<dbReference type="AlphaFoldDB" id="W6QHA2"/>